<evidence type="ECO:0000256" key="1">
    <source>
        <dbReference type="SAM" id="SignalP"/>
    </source>
</evidence>
<sequence>MSGTRPAGCRARLGAAALAAAVTACLALGCAPERPPAPLAAPAAPGAPDLGPGVHVFDPSMPRQRIQRTLDEVFRRQESAQFGPGREALLFKPGTYDADVNVGFYTQVAGLGLHPDDVTVRGAVHAEADWLHGNATQNFWRAAENLSVTPASGADRWAVSQAAPYRRMHLRGDLHLDDGGWSSGGFIADSLIDGKVLSGTQQQWLTRDSELRGGWSGATWNMVFTGVRNAPPTTFPDPPRTSVERTPVVREKPFLYVDRSGAYRVFVPALRRAARGTTWSGKAAQPGGSRPLSRFFVVRPGTTAARVNAALAAGKDLLITPGVHHLDRALRVTRPGTVVLGLGLATLVPDRGTAALTVADVDGVRVAGLLVDAGPKASPVLMEIGPPGARRRHAADPVSLHDVHFRVGGAGPARAVRSLVVHSSDVIGDDLWLWRADHGDGVGWTVNPAADGLVVDGRDVTMYGLFAEHYQREQVLWNGEGGRTYFFQNELPYDPPGRAAWSEGGGAGRPAYRVAPSVTRHEAWGLGSYCHFTNATGLATDHAFEAPRRPGVRLHSMVAVSLAGDCAYRHVAGDSGGPADAGTRVATLRAWP</sequence>
<organism evidence="2 3">
    <name type="scientific">Streptomyces klenkii</name>
    <dbReference type="NCBI Taxonomy" id="1420899"/>
    <lineage>
        <taxon>Bacteria</taxon>
        <taxon>Bacillati</taxon>
        <taxon>Actinomycetota</taxon>
        <taxon>Actinomycetes</taxon>
        <taxon>Kitasatosporales</taxon>
        <taxon>Streptomycetaceae</taxon>
        <taxon>Streptomyces</taxon>
    </lineage>
</organism>
<feature type="chain" id="PRO_5038378595" evidence="1">
    <location>
        <begin position="28"/>
        <end position="592"/>
    </location>
</feature>
<dbReference type="RefSeq" id="WP_120755715.1">
    <property type="nucleotide sequence ID" value="NZ_RBAM01000005.1"/>
</dbReference>
<dbReference type="PROSITE" id="PS51257">
    <property type="entry name" value="PROKAR_LIPOPROTEIN"/>
    <property type="match status" value="1"/>
</dbReference>
<dbReference type="CDD" id="cd23669">
    <property type="entry name" value="GH55_SacteLam55A-like"/>
    <property type="match status" value="1"/>
</dbReference>
<protein>
    <submittedName>
        <fullName evidence="2">Coagulation factor 5/8 type domain-containing protein</fullName>
    </submittedName>
</protein>
<dbReference type="Proteomes" id="UP000270343">
    <property type="component" value="Unassembled WGS sequence"/>
</dbReference>
<accession>A0A3B0BJT1</accession>
<dbReference type="EMBL" id="RBAM01000005">
    <property type="protein sequence ID" value="RKN72568.1"/>
    <property type="molecule type" value="Genomic_DNA"/>
</dbReference>
<keyword evidence="3" id="KW-1185">Reference proteome</keyword>
<proteinExistence type="predicted"/>
<dbReference type="Gene3D" id="2.160.20.10">
    <property type="entry name" value="Single-stranded right-handed beta-helix, Pectin lyase-like"/>
    <property type="match status" value="1"/>
</dbReference>
<dbReference type="InterPro" id="IPR012334">
    <property type="entry name" value="Pectin_lyas_fold"/>
</dbReference>
<name>A0A3B0BJT1_9ACTN</name>
<reference evidence="2 3" key="1">
    <citation type="journal article" date="2015" name="Antonie Van Leeuwenhoek">
        <title>Streptomyces klenkii sp. nov., isolated from deep marine sediment.</title>
        <authorList>
            <person name="Veyisoglu A."/>
            <person name="Sahin N."/>
        </authorList>
    </citation>
    <scope>NUCLEOTIDE SEQUENCE [LARGE SCALE GENOMIC DNA]</scope>
    <source>
        <strain evidence="2 3">KCTC 29202</strain>
    </source>
</reference>
<evidence type="ECO:0000313" key="3">
    <source>
        <dbReference type="Proteomes" id="UP000270343"/>
    </source>
</evidence>
<dbReference type="InterPro" id="IPR059186">
    <property type="entry name" value="SACTE_4363"/>
</dbReference>
<comment type="caution">
    <text evidence="2">The sequence shown here is derived from an EMBL/GenBank/DDBJ whole genome shotgun (WGS) entry which is preliminary data.</text>
</comment>
<gene>
    <name evidence="2" type="ORF">D7231_13810</name>
</gene>
<dbReference type="OrthoDB" id="2479530at2"/>
<keyword evidence="1" id="KW-0732">Signal</keyword>
<evidence type="ECO:0000313" key="2">
    <source>
        <dbReference type="EMBL" id="RKN72568.1"/>
    </source>
</evidence>
<dbReference type="AlphaFoldDB" id="A0A3B0BJT1"/>
<feature type="signal peptide" evidence="1">
    <location>
        <begin position="1"/>
        <end position="27"/>
    </location>
</feature>